<dbReference type="HOGENOM" id="CLU_1219421_0_0_1"/>
<dbReference type="AlphaFoldDB" id="A0A0C2TCA7"/>
<name>A0A0C2TCA7_AMAMK</name>
<protein>
    <submittedName>
        <fullName evidence="2">Uncharacterized protein</fullName>
    </submittedName>
</protein>
<feature type="region of interest" description="Disordered" evidence="1">
    <location>
        <begin position="26"/>
        <end position="70"/>
    </location>
</feature>
<keyword evidence="3" id="KW-1185">Reference proteome</keyword>
<evidence type="ECO:0000313" key="3">
    <source>
        <dbReference type="Proteomes" id="UP000054549"/>
    </source>
</evidence>
<sequence length="227" mass="24579">MASIPIEEGFAAEVINHESSEQIIEDATSTVGSHVSSTEEADQVSEPAPADLTEVSEDVTGGLEVGEEDANGNLDQEANQEVEAKLTIDDALARPWTPSYSAHSQGTPLVATKELEDVALSAERSVGNHAENAVTVDSEHDNTVDEQINTTENEVYGQLSTEVSHANPVIALEGHKIEDETLNPQQSSQAETNPNLENEIPPRPWTPSYAIHSQVYPRINCNNLIFR</sequence>
<proteinExistence type="predicted"/>
<organism evidence="2 3">
    <name type="scientific">Amanita muscaria (strain Koide BX008)</name>
    <dbReference type="NCBI Taxonomy" id="946122"/>
    <lineage>
        <taxon>Eukaryota</taxon>
        <taxon>Fungi</taxon>
        <taxon>Dikarya</taxon>
        <taxon>Basidiomycota</taxon>
        <taxon>Agaricomycotina</taxon>
        <taxon>Agaricomycetes</taxon>
        <taxon>Agaricomycetidae</taxon>
        <taxon>Agaricales</taxon>
        <taxon>Pluteineae</taxon>
        <taxon>Amanitaceae</taxon>
        <taxon>Amanita</taxon>
    </lineage>
</organism>
<feature type="region of interest" description="Disordered" evidence="1">
    <location>
        <begin position="174"/>
        <end position="201"/>
    </location>
</feature>
<feature type="compositionally biased region" description="Polar residues" evidence="1">
    <location>
        <begin position="27"/>
        <end position="38"/>
    </location>
</feature>
<reference evidence="2 3" key="1">
    <citation type="submission" date="2014-04" db="EMBL/GenBank/DDBJ databases">
        <title>Evolutionary Origins and Diversification of the Mycorrhizal Mutualists.</title>
        <authorList>
            <consortium name="DOE Joint Genome Institute"/>
            <consortium name="Mycorrhizal Genomics Consortium"/>
            <person name="Kohler A."/>
            <person name="Kuo A."/>
            <person name="Nagy L.G."/>
            <person name="Floudas D."/>
            <person name="Copeland A."/>
            <person name="Barry K.W."/>
            <person name="Cichocki N."/>
            <person name="Veneault-Fourrey C."/>
            <person name="LaButti K."/>
            <person name="Lindquist E.A."/>
            <person name="Lipzen A."/>
            <person name="Lundell T."/>
            <person name="Morin E."/>
            <person name="Murat C."/>
            <person name="Riley R."/>
            <person name="Ohm R."/>
            <person name="Sun H."/>
            <person name="Tunlid A."/>
            <person name="Henrissat B."/>
            <person name="Grigoriev I.V."/>
            <person name="Hibbett D.S."/>
            <person name="Martin F."/>
        </authorList>
    </citation>
    <scope>NUCLEOTIDE SEQUENCE [LARGE SCALE GENOMIC DNA]</scope>
    <source>
        <strain evidence="2 3">Koide BX008</strain>
    </source>
</reference>
<accession>A0A0C2TCA7</accession>
<dbReference type="InParanoid" id="A0A0C2TCA7"/>
<feature type="compositionally biased region" description="Polar residues" evidence="1">
    <location>
        <begin position="182"/>
        <end position="196"/>
    </location>
</feature>
<dbReference type="EMBL" id="KN818249">
    <property type="protein sequence ID" value="KIL64454.1"/>
    <property type="molecule type" value="Genomic_DNA"/>
</dbReference>
<evidence type="ECO:0000313" key="2">
    <source>
        <dbReference type="EMBL" id="KIL64454.1"/>
    </source>
</evidence>
<dbReference type="Proteomes" id="UP000054549">
    <property type="component" value="Unassembled WGS sequence"/>
</dbReference>
<dbReference type="OrthoDB" id="2804751at2759"/>
<gene>
    <name evidence="2" type="ORF">M378DRAFT_587140</name>
</gene>
<evidence type="ECO:0000256" key="1">
    <source>
        <dbReference type="SAM" id="MobiDB-lite"/>
    </source>
</evidence>